<dbReference type="AlphaFoldDB" id="A0A1E3NYL7"/>
<feature type="transmembrane region" description="Helical" evidence="7">
    <location>
        <begin position="62"/>
        <end position="82"/>
    </location>
</feature>
<dbReference type="OrthoDB" id="8048523at2759"/>
<dbReference type="FunFam" id="1.20.1280.290:FF:000009">
    <property type="entry name" value="PQ loop repeat family protein"/>
    <property type="match status" value="1"/>
</dbReference>
<reference evidence="8 9" key="1">
    <citation type="journal article" date="2016" name="Proc. Natl. Acad. Sci. U.S.A.">
        <title>Comparative genomics of biotechnologically important yeasts.</title>
        <authorList>
            <person name="Riley R."/>
            <person name="Haridas S."/>
            <person name="Wolfe K.H."/>
            <person name="Lopes M.R."/>
            <person name="Hittinger C.T."/>
            <person name="Goeker M."/>
            <person name="Salamov A.A."/>
            <person name="Wisecaver J.H."/>
            <person name="Long T.M."/>
            <person name="Calvey C.H."/>
            <person name="Aerts A.L."/>
            <person name="Barry K.W."/>
            <person name="Choi C."/>
            <person name="Clum A."/>
            <person name="Coughlan A.Y."/>
            <person name="Deshpande S."/>
            <person name="Douglass A.P."/>
            <person name="Hanson S.J."/>
            <person name="Klenk H.-P."/>
            <person name="LaButti K.M."/>
            <person name="Lapidus A."/>
            <person name="Lindquist E.A."/>
            <person name="Lipzen A.M."/>
            <person name="Meier-Kolthoff J.P."/>
            <person name="Ohm R.A."/>
            <person name="Otillar R.P."/>
            <person name="Pangilinan J.L."/>
            <person name="Peng Y."/>
            <person name="Rokas A."/>
            <person name="Rosa C.A."/>
            <person name="Scheuner C."/>
            <person name="Sibirny A.A."/>
            <person name="Slot J.C."/>
            <person name="Stielow J.B."/>
            <person name="Sun H."/>
            <person name="Kurtzman C.P."/>
            <person name="Blackwell M."/>
            <person name="Grigoriev I.V."/>
            <person name="Jeffries T.W."/>
        </authorList>
    </citation>
    <scope>NUCLEOTIDE SEQUENCE [LARGE SCALE GENOMIC DNA]</scope>
    <source>
        <strain evidence="9">ATCC 58044 / CBS 1984 / NCYC 433 / NRRL Y-366-8</strain>
    </source>
</reference>
<dbReference type="GO" id="GO:0034488">
    <property type="term" value="P:basic amino acid transmembrane export from vacuole"/>
    <property type="evidence" value="ECO:0007669"/>
    <property type="project" value="EnsemblFungi"/>
</dbReference>
<keyword evidence="3 7" id="KW-1133">Transmembrane helix</keyword>
<dbReference type="GO" id="GO:0034490">
    <property type="term" value="P:basic amino acid transmembrane import into vacuole"/>
    <property type="evidence" value="ECO:0007669"/>
    <property type="project" value="EnsemblFungi"/>
</dbReference>
<dbReference type="Gene3D" id="1.20.1280.290">
    <property type="match status" value="2"/>
</dbReference>
<evidence type="ECO:0000256" key="5">
    <source>
        <dbReference type="ARBA" id="ARBA00038039"/>
    </source>
</evidence>
<comment type="catalytic activity">
    <reaction evidence="6">
        <text>L-histidine(out) + L-arginine(in) = L-histidine(in) + L-arginine(out)</text>
        <dbReference type="Rhea" id="RHEA:71063"/>
        <dbReference type="ChEBI" id="CHEBI:32682"/>
        <dbReference type="ChEBI" id="CHEBI:57595"/>
    </reaction>
</comment>
<evidence type="ECO:0000313" key="8">
    <source>
        <dbReference type="EMBL" id="ODQ58164.1"/>
    </source>
</evidence>
<gene>
    <name evidence="8" type="ORF">WICANDRAFT_15994</name>
</gene>
<dbReference type="EMBL" id="KV454212">
    <property type="protein sequence ID" value="ODQ58164.1"/>
    <property type="molecule type" value="Genomic_DNA"/>
</dbReference>
<dbReference type="RefSeq" id="XP_019037371.1">
    <property type="nucleotide sequence ID" value="XM_019180672.1"/>
</dbReference>
<dbReference type="GeneID" id="30197918"/>
<sequence length="262" mass="29572">LSAFFGGASFASNLVATIPQLIETYQQKSVEGLSLVFVSIWVIGDITSLIGCFLTNQLFFQYVLALYFLFNDFILVGQYYYYGYYLKKHHHHHHHHHHHQHNEESTHYGSTNRKRSSGSLIGAAARAAVPAVAVASNIGQSSAFPIGDFMTSTTSIGGFSIDSKTYGVFFAWFGAGLYFFSRIPQLIKNHQRKSTEDISPILFACTLFGNITYTASILVSCDFIYGENRLEFFINELPYIIGSAGTIVFDLFYFYQVWLYND</sequence>
<comment type="similarity">
    <text evidence="5">Belongs to the laat-1 family.</text>
</comment>
<dbReference type="InterPro" id="IPR051415">
    <property type="entry name" value="LAAT-1"/>
</dbReference>
<dbReference type="SMART" id="SM00679">
    <property type="entry name" value="CTNS"/>
    <property type="match status" value="2"/>
</dbReference>
<organism evidence="8 9">
    <name type="scientific">Wickerhamomyces anomalus (strain ATCC 58044 / CBS 1984 / NCYC 433 / NRRL Y-366-8)</name>
    <name type="common">Yeast</name>
    <name type="synonym">Hansenula anomala</name>
    <dbReference type="NCBI Taxonomy" id="683960"/>
    <lineage>
        <taxon>Eukaryota</taxon>
        <taxon>Fungi</taxon>
        <taxon>Dikarya</taxon>
        <taxon>Ascomycota</taxon>
        <taxon>Saccharomycotina</taxon>
        <taxon>Saccharomycetes</taxon>
        <taxon>Phaffomycetales</taxon>
        <taxon>Wickerhamomycetaceae</taxon>
        <taxon>Wickerhamomyces</taxon>
    </lineage>
</organism>
<protein>
    <submittedName>
        <fullName evidence="8">Uncharacterized protein</fullName>
    </submittedName>
</protein>
<evidence type="ECO:0000313" key="9">
    <source>
        <dbReference type="Proteomes" id="UP000094112"/>
    </source>
</evidence>
<feature type="non-terminal residue" evidence="8">
    <location>
        <position position="262"/>
    </location>
</feature>
<feature type="transmembrane region" description="Helical" evidence="7">
    <location>
        <begin position="237"/>
        <end position="260"/>
    </location>
</feature>
<evidence type="ECO:0000256" key="3">
    <source>
        <dbReference type="ARBA" id="ARBA00022989"/>
    </source>
</evidence>
<keyword evidence="4 7" id="KW-0472">Membrane</keyword>
<dbReference type="Pfam" id="PF04193">
    <property type="entry name" value="PQ-loop"/>
    <property type="match status" value="2"/>
</dbReference>
<feature type="transmembrane region" description="Helical" evidence="7">
    <location>
        <begin position="201"/>
        <end position="225"/>
    </location>
</feature>
<feature type="transmembrane region" description="Helical" evidence="7">
    <location>
        <begin position="163"/>
        <end position="180"/>
    </location>
</feature>
<accession>A0A1E3NYL7</accession>
<evidence type="ECO:0000256" key="2">
    <source>
        <dbReference type="ARBA" id="ARBA00022692"/>
    </source>
</evidence>
<dbReference type="GO" id="GO:0000329">
    <property type="term" value="C:fungal-type vacuole membrane"/>
    <property type="evidence" value="ECO:0007669"/>
    <property type="project" value="EnsemblFungi"/>
</dbReference>
<proteinExistence type="inferred from homology"/>
<keyword evidence="9" id="KW-1185">Reference proteome</keyword>
<evidence type="ECO:0000256" key="7">
    <source>
        <dbReference type="SAM" id="Phobius"/>
    </source>
</evidence>
<dbReference type="PANTHER" id="PTHR16201">
    <property type="entry name" value="SEVEN TRANSMEMBRANE PROTEIN 1-RELATED"/>
    <property type="match status" value="1"/>
</dbReference>
<dbReference type="GO" id="GO:0061459">
    <property type="term" value="F:L-arginine transmembrane transporter activity"/>
    <property type="evidence" value="ECO:0007669"/>
    <property type="project" value="EnsemblFungi"/>
</dbReference>
<comment type="subcellular location">
    <subcellularLocation>
        <location evidence="1">Membrane</location>
        <topology evidence="1">Multi-pass membrane protein</topology>
    </subcellularLocation>
</comment>
<dbReference type="InterPro" id="IPR006603">
    <property type="entry name" value="PQ-loop_rpt"/>
</dbReference>
<feature type="non-terminal residue" evidence="8">
    <location>
        <position position="1"/>
    </location>
</feature>
<evidence type="ECO:0000256" key="1">
    <source>
        <dbReference type="ARBA" id="ARBA00004141"/>
    </source>
</evidence>
<dbReference type="PANTHER" id="PTHR16201:SF34">
    <property type="entry name" value="LYSOSOMAL AMINO ACID TRANSPORTER 1"/>
    <property type="match status" value="1"/>
</dbReference>
<keyword evidence="2 7" id="KW-0812">Transmembrane</keyword>
<evidence type="ECO:0000256" key="4">
    <source>
        <dbReference type="ARBA" id="ARBA00023136"/>
    </source>
</evidence>
<dbReference type="Proteomes" id="UP000094112">
    <property type="component" value="Unassembled WGS sequence"/>
</dbReference>
<name>A0A1E3NYL7_WICAA</name>
<feature type="transmembrane region" description="Helical" evidence="7">
    <location>
        <begin position="32"/>
        <end position="55"/>
    </location>
</feature>
<evidence type="ECO:0000256" key="6">
    <source>
        <dbReference type="ARBA" id="ARBA00050768"/>
    </source>
</evidence>